<protein>
    <submittedName>
        <fullName evidence="1">Baseplate protein</fullName>
    </submittedName>
</protein>
<name>A0A8S5NQ44_9CAUD</name>
<sequence>MLSLIQLTPGMDDATLVNTINKNFEQLQNESRTKTSKDSAGTRRLLIGRPVNGDHDIIAITIPGKDVVEETTVR</sequence>
<reference evidence="1" key="1">
    <citation type="journal article" date="2021" name="Proc. Natl. Acad. Sci. U.S.A.">
        <title>A Catalog of Tens of Thousands of Viruses from Human Metagenomes Reveals Hidden Associations with Chronic Diseases.</title>
        <authorList>
            <person name="Tisza M.J."/>
            <person name="Buck C.B."/>
        </authorList>
    </citation>
    <scope>NUCLEOTIDE SEQUENCE</scope>
    <source>
        <strain evidence="1">CtdDI2</strain>
    </source>
</reference>
<organism evidence="1">
    <name type="scientific">Podoviridae sp. ctdDI2</name>
    <dbReference type="NCBI Taxonomy" id="2826567"/>
    <lineage>
        <taxon>Viruses</taxon>
        <taxon>Duplodnaviria</taxon>
        <taxon>Heunggongvirae</taxon>
        <taxon>Uroviricota</taxon>
        <taxon>Caudoviricetes</taxon>
    </lineage>
</organism>
<proteinExistence type="predicted"/>
<evidence type="ECO:0000313" key="1">
    <source>
        <dbReference type="EMBL" id="DAD96817.1"/>
    </source>
</evidence>
<dbReference type="EMBL" id="BK015224">
    <property type="protein sequence ID" value="DAD96817.1"/>
    <property type="molecule type" value="Genomic_DNA"/>
</dbReference>
<accession>A0A8S5NQ44</accession>